<dbReference type="GO" id="GO:0008360">
    <property type="term" value="P:regulation of cell shape"/>
    <property type="evidence" value="ECO:0007669"/>
    <property type="project" value="TreeGrafter"/>
</dbReference>
<dbReference type="SMART" id="SM01139">
    <property type="entry name" value="Drf_FH3"/>
    <property type="match status" value="1"/>
</dbReference>
<comment type="caution">
    <text evidence="2">The sequence shown here is derived from an EMBL/GenBank/DDBJ whole genome shotgun (WGS) entry which is preliminary data.</text>
</comment>
<accession>A0A8J4T444</accession>
<dbReference type="GO" id="GO:0051015">
    <property type="term" value="F:actin filament binding"/>
    <property type="evidence" value="ECO:0007669"/>
    <property type="project" value="TreeGrafter"/>
</dbReference>
<dbReference type="Gene3D" id="1.25.10.10">
    <property type="entry name" value="Leucine-rich Repeat Variant"/>
    <property type="match status" value="1"/>
</dbReference>
<feature type="domain" description="GBD/FH3" evidence="1">
    <location>
        <begin position="1"/>
        <end position="448"/>
    </location>
</feature>
<dbReference type="AlphaFoldDB" id="A0A8J4T444"/>
<dbReference type="GO" id="GO:0005829">
    <property type="term" value="C:cytosol"/>
    <property type="evidence" value="ECO:0007669"/>
    <property type="project" value="TreeGrafter"/>
</dbReference>
<dbReference type="InterPro" id="IPR011989">
    <property type="entry name" value="ARM-like"/>
</dbReference>
<dbReference type="EMBL" id="LUCH01005319">
    <property type="protein sequence ID" value="KAF5398173.1"/>
    <property type="molecule type" value="Genomic_DNA"/>
</dbReference>
<dbReference type="InterPro" id="IPR010472">
    <property type="entry name" value="FH3_dom"/>
</dbReference>
<dbReference type="Gene3D" id="1.20.58.2220">
    <property type="entry name" value="Formin, FH2 domain"/>
    <property type="match status" value="1"/>
</dbReference>
<dbReference type="GO" id="GO:0031267">
    <property type="term" value="F:small GTPase binding"/>
    <property type="evidence" value="ECO:0007669"/>
    <property type="project" value="InterPro"/>
</dbReference>
<dbReference type="PANTHER" id="PTHR45857">
    <property type="entry name" value="FORMIN-LIKE PROTEIN"/>
    <property type="match status" value="1"/>
</dbReference>
<reference evidence="2" key="1">
    <citation type="submission" date="2019-05" db="EMBL/GenBank/DDBJ databases">
        <title>Annotation for the trematode Paragonimus heterotremus.</title>
        <authorList>
            <person name="Choi Y.-J."/>
        </authorList>
    </citation>
    <scope>NUCLEOTIDE SEQUENCE</scope>
    <source>
        <strain evidence="2">LC</strain>
    </source>
</reference>
<dbReference type="InterPro" id="IPR043592">
    <property type="entry name" value="FMNL_animal"/>
</dbReference>
<dbReference type="Pfam" id="PF06367">
    <property type="entry name" value="Drf_FH3"/>
    <property type="match status" value="1"/>
</dbReference>
<dbReference type="GO" id="GO:0030866">
    <property type="term" value="P:cortical actin cytoskeleton organization"/>
    <property type="evidence" value="ECO:0007669"/>
    <property type="project" value="TreeGrafter"/>
</dbReference>
<evidence type="ECO:0000313" key="3">
    <source>
        <dbReference type="Proteomes" id="UP000748531"/>
    </source>
</evidence>
<organism evidence="2 3">
    <name type="scientific">Paragonimus heterotremus</name>
    <dbReference type="NCBI Taxonomy" id="100268"/>
    <lineage>
        <taxon>Eukaryota</taxon>
        <taxon>Metazoa</taxon>
        <taxon>Spiralia</taxon>
        <taxon>Lophotrochozoa</taxon>
        <taxon>Platyhelminthes</taxon>
        <taxon>Trematoda</taxon>
        <taxon>Digenea</taxon>
        <taxon>Plagiorchiida</taxon>
        <taxon>Troglotremata</taxon>
        <taxon>Troglotrematidae</taxon>
        <taxon>Paragonimus</taxon>
    </lineage>
</organism>
<evidence type="ECO:0000259" key="1">
    <source>
        <dbReference type="PROSITE" id="PS51232"/>
    </source>
</evidence>
<dbReference type="PROSITE" id="PS51232">
    <property type="entry name" value="GBD_FH3"/>
    <property type="match status" value="1"/>
</dbReference>
<dbReference type="OrthoDB" id="1668162at2759"/>
<dbReference type="InterPro" id="IPR016024">
    <property type="entry name" value="ARM-type_fold"/>
</dbReference>
<dbReference type="PANTHER" id="PTHR45857:SF4">
    <property type="entry name" value="FORMIN-LIKE PROTEIN"/>
    <property type="match status" value="1"/>
</dbReference>
<dbReference type="InterPro" id="IPR042201">
    <property type="entry name" value="FH2_Formin_sf"/>
</dbReference>
<name>A0A8J4T444_9TREM</name>
<evidence type="ECO:0000313" key="2">
    <source>
        <dbReference type="EMBL" id="KAF5398173.1"/>
    </source>
</evidence>
<dbReference type="Pfam" id="PF06371">
    <property type="entry name" value="Drf_GBD"/>
    <property type="match status" value="1"/>
</dbReference>
<dbReference type="GO" id="GO:0016477">
    <property type="term" value="P:cell migration"/>
    <property type="evidence" value="ECO:0007669"/>
    <property type="project" value="TreeGrafter"/>
</dbReference>
<dbReference type="SMART" id="SM01140">
    <property type="entry name" value="Drf_GBD"/>
    <property type="match status" value="1"/>
</dbReference>
<dbReference type="SUPFAM" id="SSF48371">
    <property type="entry name" value="ARM repeat"/>
    <property type="match status" value="1"/>
</dbReference>
<proteinExistence type="predicted"/>
<gene>
    <name evidence="2" type="ORF">PHET_08710</name>
</gene>
<dbReference type="InterPro" id="IPR010473">
    <property type="entry name" value="GTPase-bd"/>
</dbReference>
<sequence length="977" mass="110436">MLRSKGLFCQEAKNQKYPISHFLSMLKRFDWSHLMNKNPKKKDPGSALRSLLSSTEISLRTNSVDWVYEFLKYDGLDILTNFMSTCLDFLFWYLVVVSALTVFSSDEIKGNPSVISQSSRGVFQISSNRTAGLTYGRTFLDRSYPSSTSQGISKSDVLTSDVKRAPHDHIIHSGNFKHTVPCHVKDLLRDCVHLSLRCLKTIFNNQHGCKRAFEHIRAITVVTFSLVHPHFGTKALALDILTALCLIEGGHVKVLQAFDRLKQVMCEGLRFESLLDAFKVHESLDLEKYNTEFAVACVQFFNIVVHSPENINLRVYLQYELYLLGLDETLKQLRSKAGDRLMQHIEAYLENRVDCSLLLEDAEAKEMAVAELERLEADCNSRFVESKEAARAEAEVMFKARELELSELVESLRTRIRDLNVSSFDREKVMKCRTEELTQALKASQTEVVRLQTILASLRTTPSAAGSDKFSNSMATSTDFGFEARSTSKECLLAFGDQYQPCPVYLSSHSNSVDKSSPHDPLLLTHSTDHPPSRAFDDLGCSVEEASCAVTSNSPNLPVNRPQKPQRKHAFTEPPLPIFEGEQLYFPLKNSKHVHQMAREAAALLTQLVGNLHQSTTCALPAAFTVSPIGWIPTGNKEPRNVFDDEVLQRSLNICSISTTANRSPSSSSKQWDEIWNACQKHADEPWSTAMNLCAAAFVSRSQSRRSNKRLITDSSLTWMYELGLIPEMFSRSHQLAVQYEPVIEDSMLYRQLVELRLNSFVAQRLLCQLRFGESTDSTNAQTCFSRLLDEIEFVLAARYECVRHATWSFPFPVDNRRFWIASFLQINLLCRLWPAEFQHITENLSVLLATCASILVSTKLPVILRFALQFAARITANWSAKSFEMRSLDALLDWHLTGTTSPVITLKPPSNGGQPARISSTSILRDSSRGRLLRSSVSFMESFVHLLSQFNPNLLDWPNELNHLEAAARGEHFSYF</sequence>
<protein>
    <recommendedName>
        <fullName evidence="1">GBD/FH3 domain-containing protein</fullName>
    </recommendedName>
</protein>
<feature type="non-terminal residue" evidence="2">
    <location>
        <position position="1"/>
    </location>
</feature>
<keyword evidence="3" id="KW-1185">Reference proteome</keyword>
<dbReference type="InterPro" id="IPR014768">
    <property type="entry name" value="GBD/FH3_dom"/>
</dbReference>
<dbReference type="Proteomes" id="UP000748531">
    <property type="component" value="Unassembled WGS sequence"/>
</dbReference>